<dbReference type="InterPro" id="IPR012337">
    <property type="entry name" value="RNaseH-like_sf"/>
</dbReference>
<feature type="region of interest" description="Disordered" evidence="1">
    <location>
        <begin position="86"/>
        <end position="105"/>
    </location>
</feature>
<sequence>MPSIDINSELHFHDGAYLVAGFHGSLLKLRHCVTGEYSTVHIADISARLIEPPLRKHSDPRSLDSRTKAESKALDVYAAHITEMVTGENPTAPDQAPRPEYDPDTTTLNQRIEAKVEELKRMGLPASRATLIRKRRALEQGGTAGLIDGRSLRAESPLDRADSRIIDTLTHVIGDETYDSTGTGLRLQERMKAELLSTYPGQAIKVPSESTLYRYIGYLTKGKYTTGSAQTRRTAANTPKRPFGTARRMRPGQEVQIDSSPWDILVRDANGTATRAVLTIMMDVATRSIIASSVRSTAAKGLDHAFLLAQCLVPRPLRPGNEDLWKLAQRRMPWADLTSEEERSRLDLTRPFICPDRIMMDNGRDYRSTVFEAACRKFDVTLTYSAPHTPTDKAIVERTFHSIKTLFAQDLPGFKGGSVAERGDRIENGALLDVVTLAEYFDEWVTRVWQNQPHDNLRDPLYPTVKLTPNEMYNASFDIAGQLPLPLTSDDYIELMPVEWRTIQPAGVKISGRFYDSIDLQPFRNSPSNNPRHNNLWEARTNPYDPRAIWVRHPDGHWMECLWRDESTYRQPFADEIFQNAVDIASTRTGADTELLKQAKTDIRKRAAASALTFKKAAARDAKALQLAELEHTPFPTATAPAPAPAPAESARPSTQPFASDEDDEDFDDGTAEIDFETLSEMGNN</sequence>
<feature type="domain" description="Integrase catalytic" evidence="2">
    <location>
        <begin position="247"/>
        <end position="477"/>
    </location>
</feature>
<name>A0A7W8ZZS3_9MICO</name>
<accession>A0A7W8ZZS3</accession>
<dbReference type="AlphaFoldDB" id="A0A7W8ZZS3"/>
<evidence type="ECO:0000313" key="3">
    <source>
        <dbReference type="EMBL" id="MBB5643152.1"/>
    </source>
</evidence>
<feature type="region of interest" description="Disordered" evidence="1">
    <location>
        <begin position="633"/>
        <end position="685"/>
    </location>
</feature>
<comment type="caution">
    <text evidence="3">The sequence shown here is derived from an EMBL/GenBank/DDBJ whole genome shotgun (WGS) entry which is preliminary data.</text>
</comment>
<dbReference type="EMBL" id="JACHBQ010000001">
    <property type="protein sequence ID" value="MBB5643152.1"/>
    <property type="molecule type" value="Genomic_DNA"/>
</dbReference>
<evidence type="ECO:0000256" key="1">
    <source>
        <dbReference type="SAM" id="MobiDB-lite"/>
    </source>
</evidence>
<reference evidence="3 4" key="1">
    <citation type="submission" date="2020-08" db="EMBL/GenBank/DDBJ databases">
        <title>Sequencing the genomes of 1000 actinobacteria strains.</title>
        <authorList>
            <person name="Klenk H.-P."/>
        </authorList>
    </citation>
    <scope>NUCLEOTIDE SEQUENCE [LARGE SCALE GENOMIC DNA]</scope>
    <source>
        <strain evidence="3 4">DSM 21065</strain>
    </source>
</reference>
<dbReference type="RefSeq" id="WP_052542327.1">
    <property type="nucleotide sequence ID" value="NZ_JACHBQ010000001.1"/>
</dbReference>
<dbReference type="InterPro" id="IPR036397">
    <property type="entry name" value="RNaseH_sf"/>
</dbReference>
<feature type="compositionally biased region" description="Acidic residues" evidence="1">
    <location>
        <begin position="660"/>
        <end position="678"/>
    </location>
</feature>
<evidence type="ECO:0000259" key="2">
    <source>
        <dbReference type="PROSITE" id="PS50994"/>
    </source>
</evidence>
<dbReference type="GO" id="GO:0015074">
    <property type="term" value="P:DNA integration"/>
    <property type="evidence" value="ECO:0007669"/>
    <property type="project" value="InterPro"/>
</dbReference>
<evidence type="ECO:0000313" key="4">
    <source>
        <dbReference type="Proteomes" id="UP000561726"/>
    </source>
</evidence>
<protein>
    <submittedName>
        <fullName evidence="3">Transposase InsO family protein</fullName>
    </submittedName>
</protein>
<dbReference type="OrthoDB" id="52928at2"/>
<proteinExistence type="predicted"/>
<dbReference type="InterPro" id="IPR001584">
    <property type="entry name" value="Integrase_cat-core"/>
</dbReference>
<dbReference type="GO" id="GO:0003676">
    <property type="term" value="F:nucleic acid binding"/>
    <property type="evidence" value="ECO:0007669"/>
    <property type="project" value="InterPro"/>
</dbReference>
<dbReference type="Proteomes" id="UP000561726">
    <property type="component" value="Unassembled WGS sequence"/>
</dbReference>
<dbReference type="PROSITE" id="PS50994">
    <property type="entry name" value="INTEGRASE"/>
    <property type="match status" value="1"/>
</dbReference>
<gene>
    <name evidence="3" type="ORF">BJ997_003700</name>
</gene>
<dbReference type="Gene3D" id="3.30.420.10">
    <property type="entry name" value="Ribonuclease H-like superfamily/Ribonuclease H"/>
    <property type="match status" value="1"/>
</dbReference>
<organism evidence="3 4">
    <name type="scientific">Cryobacterium roopkundense</name>
    <dbReference type="NCBI Taxonomy" id="1001240"/>
    <lineage>
        <taxon>Bacteria</taxon>
        <taxon>Bacillati</taxon>
        <taxon>Actinomycetota</taxon>
        <taxon>Actinomycetes</taxon>
        <taxon>Micrococcales</taxon>
        <taxon>Microbacteriaceae</taxon>
        <taxon>Cryobacterium</taxon>
    </lineage>
</organism>
<dbReference type="SUPFAM" id="SSF53098">
    <property type="entry name" value="Ribonuclease H-like"/>
    <property type="match status" value="1"/>
</dbReference>